<organism evidence="3 4">
    <name type="scientific">Orchesella dallaii</name>
    <dbReference type="NCBI Taxonomy" id="48710"/>
    <lineage>
        <taxon>Eukaryota</taxon>
        <taxon>Metazoa</taxon>
        <taxon>Ecdysozoa</taxon>
        <taxon>Arthropoda</taxon>
        <taxon>Hexapoda</taxon>
        <taxon>Collembola</taxon>
        <taxon>Entomobryomorpha</taxon>
        <taxon>Entomobryoidea</taxon>
        <taxon>Orchesellidae</taxon>
        <taxon>Orchesellinae</taxon>
        <taxon>Orchesella</taxon>
    </lineage>
</organism>
<name>A0ABP1QVI1_9HEXA</name>
<keyword evidence="4" id="KW-1185">Reference proteome</keyword>
<dbReference type="PANTHER" id="PTHR15854:SF4">
    <property type="entry name" value="PEROXYNITRITE ISOMERASE THAP4"/>
    <property type="match status" value="1"/>
</dbReference>
<dbReference type="Gene3D" id="2.40.128.20">
    <property type="match status" value="1"/>
</dbReference>
<gene>
    <name evidence="3" type="ORF">ODALV1_LOCUS14354</name>
</gene>
<dbReference type="Proteomes" id="UP001642540">
    <property type="component" value="Unassembled WGS sequence"/>
</dbReference>
<evidence type="ECO:0000313" key="3">
    <source>
        <dbReference type="EMBL" id="CAL8110580.1"/>
    </source>
</evidence>
<evidence type="ECO:0000313" key="4">
    <source>
        <dbReference type="Proteomes" id="UP001642540"/>
    </source>
</evidence>
<sequence>MEAGDMPELLRPIAWIIGKWVSKEGSGKYPTIKDFRYNETLEFRRCGMQPLVSYSGSSSHIEKGNPMHLENGFLRSRGNGQVSFMVAHNFGLTTLEEGEINGKEMQLKSQSISRMTGAKDPSVTEIDRVFTLTDENTLVQKLSMRTSTTTVMTEHLVVTYTRE</sequence>
<dbReference type="SUPFAM" id="SSF50814">
    <property type="entry name" value="Lipocalins"/>
    <property type="match status" value="1"/>
</dbReference>
<comment type="catalytic activity">
    <reaction evidence="1">
        <text>peroxynitrite = nitrate</text>
        <dbReference type="Rhea" id="RHEA:63116"/>
        <dbReference type="ChEBI" id="CHEBI:17632"/>
        <dbReference type="ChEBI" id="CHEBI:25941"/>
    </reaction>
    <physiologicalReaction direction="left-to-right" evidence="1">
        <dbReference type="Rhea" id="RHEA:63117"/>
    </physiologicalReaction>
</comment>
<dbReference type="PANTHER" id="PTHR15854">
    <property type="entry name" value="THAP4 PROTEIN"/>
    <property type="match status" value="1"/>
</dbReference>
<dbReference type="InterPro" id="IPR045165">
    <property type="entry name" value="Nitrobindin"/>
</dbReference>
<reference evidence="3 4" key="1">
    <citation type="submission" date="2024-08" db="EMBL/GenBank/DDBJ databases">
        <authorList>
            <person name="Cucini C."/>
            <person name="Frati F."/>
        </authorList>
    </citation>
    <scope>NUCLEOTIDE SEQUENCE [LARGE SCALE GENOMIC DNA]</scope>
</reference>
<dbReference type="InterPro" id="IPR012674">
    <property type="entry name" value="Calycin"/>
</dbReference>
<evidence type="ECO:0000259" key="2">
    <source>
        <dbReference type="Pfam" id="PF08768"/>
    </source>
</evidence>
<dbReference type="CDD" id="cd07828">
    <property type="entry name" value="lipocalin_heme-bd-THAP4-like"/>
    <property type="match status" value="1"/>
</dbReference>
<comment type="caution">
    <text evidence="3">The sequence shown here is derived from an EMBL/GenBank/DDBJ whole genome shotgun (WGS) entry which is preliminary data.</text>
</comment>
<evidence type="ECO:0000256" key="1">
    <source>
        <dbReference type="ARBA" id="ARBA00036993"/>
    </source>
</evidence>
<protein>
    <recommendedName>
        <fullName evidence="2">THAP4-like heme-binding domain-containing protein</fullName>
    </recommendedName>
</protein>
<proteinExistence type="predicted"/>
<accession>A0ABP1QVI1</accession>
<feature type="domain" description="THAP4-like heme-binding" evidence="2">
    <location>
        <begin position="10"/>
        <end position="162"/>
    </location>
</feature>
<dbReference type="EMBL" id="CAXLJM020000046">
    <property type="protein sequence ID" value="CAL8110580.1"/>
    <property type="molecule type" value="Genomic_DNA"/>
</dbReference>
<dbReference type="InterPro" id="IPR014878">
    <property type="entry name" value="THAP4-like_heme-bd"/>
</dbReference>
<dbReference type="Pfam" id="PF08768">
    <property type="entry name" value="THAP4_heme-bd"/>
    <property type="match status" value="1"/>
</dbReference>